<sequence>MAVVGFAAGLWSWKPWTGGDPWVPTCSDLTVAMPSVAAGAWSVSEEDPGRTATDSAAQCELAYASTDQRFAGRLRVFISGESDAEVLRQRVADEQCDGTADPGGVPDGYVAFRACSAVVGDFAHGTVIAAKDGRWLKMTASTSIRDENRDDALPFSRDIARKAAEQALTLDETK</sequence>
<dbReference type="Proteomes" id="UP000578112">
    <property type="component" value="Unassembled WGS sequence"/>
</dbReference>
<reference evidence="1 2" key="1">
    <citation type="submission" date="2020-08" db="EMBL/GenBank/DDBJ databases">
        <title>Sequencing the genomes of 1000 actinobacteria strains.</title>
        <authorList>
            <person name="Klenk H.-P."/>
        </authorList>
    </citation>
    <scope>NUCLEOTIDE SEQUENCE [LARGE SCALE GENOMIC DNA]</scope>
    <source>
        <strain evidence="1 2">DSM 43149</strain>
    </source>
</reference>
<evidence type="ECO:0000313" key="1">
    <source>
        <dbReference type="EMBL" id="MBB4766586.1"/>
    </source>
</evidence>
<dbReference type="AlphaFoldDB" id="A0A7W7I517"/>
<proteinExistence type="predicted"/>
<dbReference type="EMBL" id="JACHNH010000001">
    <property type="protein sequence ID" value="MBB4766586.1"/>
    <property type="molecule type" value="Genomic_DNA"/>
</dbReference>
<gene>
    <name evidence="1" type="ORF">BJ971_007142</name>
</gene>
<comment type="caution">
    <text evidence="1">The sequence shown here is derived from an EMBL/GenBank/DDBJ whole genome shotgun (WGS) entry which is preliminary data.</text>
</comment>
<accession>A0A7W7I517</accession>
<dbReference type="RefSeq" id="WP_203709559.1">
    <property type="nucleotide sequence ID" value="NZ_BOMK01000056.1"/>
</dbReference>
<evidence type="ECO:0000313" key="2">
    <source>
        <dbReference type="Proteomes" id="UP000578112"/>
    </source>
</evidence>
<protein>
    <recommendedName>
        <fullName evidence="3">DUF3558 domain-containing protein</fullName>
    </recommendedName>
</protein>
<keyword evidence="2" id="KW-1185">Reference proteome</keyword>
<organism evidence="1 2">
    <name type="scientific">Actinoplanes digitatis</name>
    <dbReference type="NCBI Taxonomy" id="1868"/>
    <lineage>
        <taxon>Bacteria</taxon>
        <taxon>Bacillati</taxon>
        <taxon>Actinomycetota</taxon>
        <taxon>Actinomycetes</taxon>
        <taxon>Micromonosporales</taxon>
        <taxon>Micromonosporaceae</taxon>
        <taxon>Actinoplanes</taxon>
    </lineage>
</organism>
<name>A0A7W7I517_9ACTN</name>
<evidence type="ECO:0008006" key="3">
    <source>
        <dbReference type="Google" id="ProtNLM"/>
    </source>
</evidence>